<dbReference type="Proteomes" id="UP000238479">
    <property type="component" value="Chromosome 1"/>
</dbReference>
<organism evidence="1 2">
    <name type="scientific">Rosa chinensis</name>
    <name type="common">China rose</name>
    <dbReference type="NCBI Taxonomy" id="74649"/>
    <lineage>
        <taxon>Eukaryota</taxon>
        <taxon>Viridiplantae</taxon>
        <taxon>Streptophyta</taxon>
        <taxon>Embryophyta</taxon>
        <taxon>Tracheophyta</taxon>
        <taxon>Spermatophyta</taxon>
        <taxon>Magnoliopsida</taxon>
        <taxon>eudicotyledons</taxon>
        <taxon>Gunneridae</taxon>
        <taxon>Pentapetalae</taxon>
        <taxon>rosids</taxon>
        <taxon>fabids</taxon>
        <taxon>Rosales</taxon>
        <taxon>Rosaceae</taxon>
        <taxon>Rosoideae</taxon>
        <taxon>Rosoideae incertae sedis</taxon>
        <taxon>Rosa</taxon>
    </lineage>
</organism>
<gene>
    <name evidence="1" type="ORF">RchiOBHm_Chr1g0365161</name>
</gene>
<proteinExistence type="predicted"/>
<comment type="caution">
    <text evidence="1">The sequence shown here is derived from an EMBL/GenBank/DDBJ whole genome shotgun (WGS) entry which is preliminary data.</text>
</comment>
<protein>
    <submittedName>
        <fullName evidence="1">Uncharacterized protein</fullName>
    </submittedName>
</protein>
<evidence type="ECO:0000313" key="2">
    <source>
        <dbReference type="Proteomes" id="UP000238479"/>
    </source>
</evidence>
<accession>A0A2P6SJX1</accession>
<keyword evidence="2" id="KW-1185">Reference proteome</keyword>
<sequence length="49" mass="5838">MFVTPRFPPSRSKSKAPRFPLLGKAICEPREIYRAYIEIVRQVIYLRSR</sequence>
<dbReference type="AlphaFoldDB" id="A0A2P6SJX1"/>
<dbReference type="Gramene" id="PRQ58982">
    <property type="protein sequence ID" value="PRQ58982"/>
    <property type="gene ID" value="RchiOBHm_Chr1g0365161"/>
</dbReference>
<reference evidence="1 2" key="1">
    <citation type="journal article" date="2018" name="Nat. Genet.">
        <title>The Rosa genome provides new insights in the design of modern roses.</title>
        <authorList>
            <person name="Bendahmane M."/>
        </authorList>
    </citation>
    <scope>NUCLEOTIDE SEQUENCE [LARGE SCALE GENOMIC DNA]</scope>
    <source>
        <strain evidence="2">cv. Old Blush</strain>
    </source>
</reference>
<name>A0A2P6SJX1_ROSCH</name>
<evidence type="ECO:0000313" key="1">
    <source>
        <dbReference type="EMBL" id="PRQ58982.1"/>
    </source>
</evidence>
<dbReference type="EMBL" id="PDCK01000039">
    <property type="protein sequence ID" value="PRQ58982.1"/>
    <property type="molecule type" value="Genomic_DNA"/>
</dbReference>